<evidence type="ECO:0000313" key="2">
    <source>
        <dbReference type="Proteomes" id="UP000297245"/>
    </source>
</evidence>
<name>A0A4S8KJE9_DENBC</name>
<feature type="non-terminal residue" evidence="1">
    <location>
        <position position="211"/>
    </location>
</feature>
<accession>A0A4S8KJE9</accession>
<sequence>MSRVKGTPPIDKMRNNASNTLFSASKQYPFDAISTDPSSFDSEPVSVPILQTEECGLCPQIVLLTSRQKECLEYNWGLKRGELDLDSAHNLVQVRADMLRLIKYALYFVPTPATFQAILNQAAVNGSHAPTPYTESFPVQDYEYILAPLCIDVPLYLRDPESGETQRFDHPYHGLPTFSSSVHPFHFAYNSISYVLLFHRILEPQYSWGAP</sequence>
<protein>
    <recommendedName>
        <fullName evidence="3">HNH nuclease domain-containing protein</fullName>
    </recommendedName>
</protein>
<organism evidence="1 2">
    <name type="scientific">Dendrothele bispora (strain CBS 962.96)</name>
    <dbReference type="NCBI Taxonomy" id="1314807"/>
    <lineage>
        <taxon>Eukaryota</taxon>
        <taxon>Fungi</taxon>
        <taxon>Dikarya</taxon>
        <taxon>Basidiomycota</taxon>
        <taxon>Agaricomycotina</taxon>
        <taxon>Agaricomycetes</taxon>
        <taxon>Agaricomycetidae</taxon>
        <taxon>Agaricales</taxon>
        <taxon>Agaricales incertae sedis</taxon>
        <taxon>Dendrothele</taxon>
    </lineage>
</organism>
<reference evidence="1 2" key="1">
    <citation type="journal article" date="2019" name="Nat. Ecol. Evol.">
        <title>Megaphylogeny resolves global patterns of mushroom evolution.</title>
        <authorList>
            <person name="Varga T."/>
            <person name="Krizsan K."/>
            <person name="Foldi C."/>
            <person name="Dima B."/>
            <person name="Sanchez-Garcia M."/>
            <person name="Sanchez-Ramirez S."/>
            <person name="Szollosi G.J."/>
            <person name="Szarkandi J.G."/>
            <person name="Papp V."/>
            <person name="Albert L."/>
            <person name="Andreopoulos W."/>
            <person name="Angelini C."/>
            <person name="Antonin V."/>
            <person name="Barry K.W."/>
            <person name="Bougher N.L."/>
            <person name="Buchanan P."/>
            <person name="Buyck B."/>
            <person name="Bense V."/>
            <person name="Catcheside P."/>
            <person name="Chovatia M."/>
            <person name="Cooper J."/>
            <person name="Damon W."/>
            <person name="Desjardin D."/>
            <person name="Finy P."/>
            <person name="Geml J."/>
            <person name="Haridas S."/>
            <person name="Hughes K."/>
            <person name="Justo A."/>
            <person name="Karasinski D."/>
            <person name="Kautmanova I."/>
            <person name="Kiss B."/>
            <person name="Kocsube S."/>
            <person name="Kotiranta H."/>
            <person name="LaButti K.M."/>
            <person name="Lechner B.E."/>
            <person name="Liimatainen K."/>
            <person name="Lipzen A."/>
            <person name="Lukacs Z."/>
            <person name="Mihaltcheva S."/>
            <person name="Morgado L.N."/>
            <person name="Niskanen T."/>
            <person name="Noordeloos M.E."/>
            <person name="Ohm R.A."/>
            <person name="Ortiz-Santana B."/>
            <person name="Ovrebo C."/>
            <person name="Racz N."/>
            <person name="Riley R."/>
            <person name="Savchenko A."/>
            <person name="Shiryaev A."/>
            <person name="Soop K."/>
            <person name="Spirin V."/>
            <person name="Szebenyi C."/>
            <person name="Tomsovsky M."/>
            <person name="Tulloss R.E."/>
            <person name="Uehling J."/>
            <person name="Grigoriev I.V."/>
            <person name="Vagvolgyi C."/>
            <person name="Papp T."/>
            <person name="Martin F.M."/>
            <person name="Miettinen O."/>
            <person name="Hibbett D.S."/>
            <person name="Nagy L.G."/>
        </authorList>
    </citation>
    <scope>NUCLEOTIDE SEQUENCE [LARGE SCALE GENOMIC DNA]</scope>
    <source>
        <strain evidence="1 2">CBS 962.96</strain>
    </source>
</reference>
<keyword evidence="2" id="KW-1185">Reference proteome</keyword>
<gene>
    <name evidence="1" type="ORF">K435DRAFT_846919</name>
</gene>
<dbReference type="OrthoDB" id="2953449at2759"/>
<evidence type="ECO:0000313" key="1">
    <source>
        <dbReference type="EMBL" id="THU75471.1"/>
    </source>
</evidence>
<proteinExistence type="predicted"/>
<dbReference type="EMBL" id="ML182078">
    <property type="protein sequence ID" value="THU75471.1"/>
    <property type="molecule type" value="Genomic_DNA"/>
</dbReference>
<evidence type="ECO:0008006" key="3">
    <source>
        <dbReference type="Google" id="ProtNLM"/>
    </source>
</evidence>
<dbReference type="Proteomes" id="UP000297245">
    <property type="component" value="Unassembled WGS sequence"/>
</dbReference>
<dbReference type="AlphaFoldDB" id="A0A4S8KJE9"/>